<sequence length="99" mass="11296">MAMNLYIWKGCKLLEIATSLKARLLAKKKVSEFNILRKKFHADKDKLKIEFPKKIEVPEDSEEEWCKFCLGSELSSAIYKHKNSCSTSDNLIEGASTTP</sequence>
<accession>A0AAV4W0J8</accession>
<organism evidence="1 2">
    <name type="scientific">Caerostris extrusa</name>
    <name type="common">Bark spider</name>
    <name type="synonym">Caerostris bankana</name>
    <dbReference type="NCBI Taxonomy" id="172846"/>
    <lineage>
        <taxon>Eukaryota</taxon>
        <taxon>Metazoa</taxon>
        <taxon>Ecdysozoa</taxon>
        <taxon>Arthropoda</taxon>
        <taxon>Chelicerata</taxon>
        <taxon>Arachnida</taxon>
        <taxon>Araneae</taxon>
        <taxon>Araneomorphae</taxon>
        <taxon>Entelegynae</taxon>
        <taxon>Araneoidea</taxon>
        <taxon>Araneidae</taxon>
        <taxon>Caerostris</taxon>
    </lineage>
</organism>
<protein>
    <submittedName>
        <fullName evidence="1">Uncharacterized protein</fullName>
    </submittedName>
</protein>
<reference evidence="1 2" key="1">
    <citation type="submission" date="2021-06" db="EMBL/GenBank/DDBJ databases">
        <title>Caerostris extrusa draft genome.</title>
        <authorList>
            <person name="Kono N."/>
            <person name="Arakawa K."/>
        </authorList>
    </citation>
    <scope>NUCLEOTIDE SEQUENCE [LARGE SCALE GENOMIC DNA]</scope>
</reference>
<dbReference type="EMBL" id="BPLR01015341">
    <property type="protein sequence ID" value="GIY75434.1"/>
    <property type="molecule type" value="Genomic_DNA"/>
</dbReference>
<gene>
    <name evidence="1" type="ORF">CEXT_559891</name>
</gene>
<dbReference type="Proteomes" id="UP001054945">
    <property type="component" value="Unassembled WGS sequence"/>
</dbReference>
<comment type="caution">
    <text evidence="1">The sequence shown here is derived from an EMBL/GenBank/DDBJ whole genome shotgun (WGS) entry which is preliminary data.</text>
</comment>
<evidence type="ECO:0000313" key="2">
    <source>
        <dbReference type="Proteomes" id="UP001054945"/>
    </source>
</evidence>
<proteinExistence type="predicted"/>
<keyword evidence="2" id="KW-1185">Reference proteome</keyword>
<dbReference type="AlphaFoldDB" id="A0AAV4W0J8"/>
<name>A0AAV4W0J8_CAEEX</name>
<evidence type="ECO:0000313" key="1">
    <source>
        <dbReference type="EMBL" id="GIY75434.1"/>
    </source>
</evidence>